<sequence length="270" mass="29914">AVFFCWEYCITFNDEVELFWKRGFSGATALFLVNRYVVLTVNILNLIGYATLSDQSDFRFDLVGVNIPLLGCTATTTVSTELFKKFSHNADVIIDRTCLIAADLILIYVTWYTLGRKAFSNSHHSFVGVLLQDGTIYFMVLLLLNILHLVFTMLAIDTPLQGASNVSSFTEPVTATLVSRFLIHLQAANRRTLHIDTDNYAHHGATVPSLGTLVFDRVVGPMESTLSHGGADDSSEGRTSDETQVMELRPTTEDPQNPDTAKEPTVDRAV</sequence>
<dbReference type="Proteomes" id="UP000308197">
    <property type="component" value="Unassembled WGS sequence"/>
</dbReference>
<keyword evidence="2" id="KW-0812">Transmembrane</keyword>
<organism evidence="4 5">
    <name type="scientific">Polyporus arcularius HHB13444</name>
    <dbReference type="NCBI Taxonomy" id="1314778"/>
    <lineage>
        <taxon>Eukaryota</taxon>
        <taxon>Fungi</taxon>
        <taxon>Dikarya</taxon>
        <taxon>Basidiomycota</taxon>
        <taxon>Agaricomycotina</taxon>
        <taxon>Agaricomycetes</taxon>
        <taxon>Polyporales</taxon>
        <taxon>Polyporaceae</taxon>
        <taxon>Polyporus</taxon>
    </lineage>
</organism>
<name>A0A5C3NXE7_9APHY</name>
<dbReference type="InParanoid" id="A0A5C3NXE7"/>
<protein>
    <recommendedName>
        <fullName evidence="3">DUF6533 domain-containing protein</fullName>
    </recommendedName>
</protein>
<evidence type="ECO:0000256" key="2">
    <source>
        <dbReference type="SAM" id="Phobius"/>
    </source>
</evidence>
<accession>A0A5C3NXE7</accession>
<feature type="transmembrane region" description="Helical" evidence="2">
    <location>
        <begin position="134"/>
        <end position="156"/>
    </location>
</feature>
<keyword evidence="5" id="KW-1185">Reference proteome</keyword>
<dbReference type="Pfam" id="PF20151">
    <property type="entry name" value="DUF6533"/>
    <property type="match status" value="1"/>
</dbReference>
<keyword evidence="2" id="KW-1133">Transmembrane helix</keyword>
<gene>
    <name evidence="4" type="ORF">K466DRAFT_636333</name>
</gene>
<feature type="region of interest" description="Disordered" evidence="1">
    <location>
        <begin position="225"/>
        <end position="270"/>
    </location>
</feature>
<dbReference type="EMBL" id="ML211724">
    <property type="protein sequence ID" value="TFK80700.1"/>
    <property type="molecule type" value="Genomic_DNA"/>
</dbReference>
<feature type="compositionally biased region" description="Basic and acidic residues" evidence="1">
    <location>
        <begin position="260"/>
        <end position="270"/>
    </location>
</feature>
<evidence type="ECO:0000313" key="5">
    <source>
        <dbReference type="Proteomes" id="UP000308197"/>
    </source>
</evidence>
<feature type="domain" description="DUF6533" evidence="3">
    <location>
        <begin position="1"/>
        <end position="39"/>
    </location>
</feature>
<feature type="transmembrane region" description="Helical" evidence="2">
    <location>
        <begin position="93"/>
        <end position="114"/>
    </location>
</feature>
<proteinExistence type="predicted"/>
<evidence type="ECO:0000256" key="1">
    <source>
        <dbReference type="SAM" id="MobiDB-lite"/>
    </source>
</evidence>
<dbReference type="AlphaFoldDB" id="A0A5C3NXE7"/>
<evidence type="ECO:0000313" key="4">
    <source>
        <dbReference type="EMBL" id="TFK80700.1"/>
    </source>
</evidence>
<dbReference type="InterPro" id="IPR045340">
    <property type="entry name" value="DUF6533"/>
</dbReference>
<reference evidence="4 5" key="1">
    <citation type="journal article" date="2019" name="Nat. Ecol. Evol.">
        <title>Megaphylogeny resolves global patterns of mushroom evolution.</title>
        <authorList>
            <person name="Varga T."/>
            <person name="Krizsan K."/>
            <person name="Foldi C."/>
            <person name="Dima B."/>
            <person name="Sanchez-Garcia M."/>
            <person name="Sanchez-Ramirez S."/>
            <person name="Szollosi G.J."/>
            <person name="Szarkandi J.G."/>
            <person name="Papp V."/>
            <person name="Albert L."/>
            <person name="Andreopoulos W."/>
            <person name="Angelini C."/>
            <person name="Antonin V."/>
            <person name="Barry K.W."/>
            <person name="Bougher N.L."/>
            <person name="Buchanan P."/>
            <person name="Buyck B."/>
            <person name="Bense V."/>
            <person name="Catcheside P."/>
            <person name="Chovatia M."/>
            <person name="Cooper J."/>
            <person name="Damon W."/>
            <person name="Desjardin D."/>
            <person name="Finy P."/>
            <person name="Geml J."/>
            <person name="Haridas S."/>
            <person name="Hughes K."/>
            <person name="Justo A."/>
            <person name="Karasinski D."/>
            <person name="Kautmanova I."/>
            <person name="Kiss B."/>
            <person name="Kocsube S."/>
            <person name="Kotiranta H."/>
            <person name="LaButti K.M."/>
            <person name="Lechner B.E."/>
            <person name="Liimatainen K."/>
            <person name="Lipzen A."/>
            <person name="Lukacs Z."/>
            <person name="Mihaltcheva S."/>
            <person name="Morgado L.N."/>
            <person name="Niskanen T."/>
            <person name="Noordeloos M.E."/>
            <person name="Ohm R.A."/>
            <person name="Ortiz-Santana B."/>
            <person name="Ovrebo C."/>
            <person name="Racz N."/>
            <person name="Riley R."/>
            <person name="Savchenko A."/>
            <person name="Shiryaev A."/>
            <person name="Soop K."/>
            <person name="Spirin V."/>
            <person name="Szebenyi C."/>
            <person name="Tomsovsky M."/>
            <person name="Tulloss R.E."/>
            <person name="Uehling J."/>
            <person name="Grigoriev I.V."/>
            <person name="Vagvolgyi C."/>
            <person name="Papp T."/>
            <person name="Martin F.M."/>
            <person name="Miettinen O."/>
            <person name="Hibbett D.S."/>
            <person name="Nagy L.G."/>
        </authorList>
    </citation>
    <scope>NUCLEOTIDE SEQUENCE [LARGE SCALE GENOMIC DNA]</scope>
    <source>
        <strain evidence="4 5">HHB13444</strain>
    </source>
</reference>
<keyword evidence="2" id="KW-0472">Membrane</keyword>
<feature type="non-terminal residue" evidence="4">
    <location>
        <position position="1"/>
    </location>
</feature>
<evidence type="ECO:0000259" key="3">
    <source>
        <dbReference type="Pfam" id="PF20151"/>
    </source>
</evidence>